<evidence type="ECO:0000256" key="8">
    <source>
        <dbReference type="RuleBase" id="RU364100"/>
    </source>
</evidence>
<keyword evidence="2 8" id="KW-0645">Protease</keyword>
<evidence type="ECO:0000256" key="6">
    <source>
        <dbReference type="ARBA" id="ARBA00023125"/>
    </source>
</evidence>
<feature type="compositionally biased region" description="Low complexity" evidence="9">
    <location>
        <begin position="272"/>
        <end position="285"/>
    </location>
</feature>
<dbReference type="Pfam" id="PF02586">
    <property type="entry name" value="SRAP"/>
    <property type="match status" value="1"/>
</dbReference>
<keyword evidence="4 8" id="KW-0378">Hydrolase</keyword>
<organism evidence="10 11">
    <name type="scientific">Parafrankia soli</name>
    <dbReference type="NCBI Taxonomy" id="2599596"/>
    <lineage>
        <taxon>Bacteria</taxon>
        <taxon>Bacillati</taxon>
        <taxon>Actinomycetota</taxon>
        <taxon>Actinomycetes</taxon>
        <taxon>Frankiales</taxon>
        <taxon>Frankiaceae</taxon>
        <taxon>Parafrankia</taxon>
    </lineage>
</organism>
<evidence type="ECO:0000256" key="1">
    <source>
        <dbReference type="ARBA" id="ARBA00008136"/>
    </source>
</evidence>
<reference evidence="11" key="1">
    <citation type="submission" date="2016-07" db="EMBL/GenBank/DDBJ databases">
        <title>Frankia sp. NRRL B-16219 Genome sequencing.</title>
        <authorList>
            <person name="Ghodhbane-Gtari F."/>
            <person name="Swanson E."/>
            <person name="Gueddou A."/>
            <person name="Louati M."/>
            <person name="Nouioui I."/>
            <person name="Hezbri K."/>
            <person name="Abebe-Akele F."/>
            <person name="Simpson S."/>
            <person name="Morris K."/>
            <person name="Thomas K."/>
            <person name="Gtari M."/>
            <person name="Tisa L.S."/>
        </authorList>
    </citation>
    <scope>NUCLEOTIDE SEQUENCE [LARGE SCALE GENOMIC DNA]</scope>
    <source>
        <strain evidence="11">NRRL B-16219</strain>
    </source>
</reference>
<dbReference type="SUPFAM" id="SSF143081">
    <property type="entry name" value="BB1717-like"/>
    <property type="match status" value="1"/>
</dbReference>
<keyword evidence="6" id="KW-0238">DNA-binding</keyword>
<feature type="region of interest" description="Disordered" evidence="9">
    <location>
        <begin position="270"/>
        <end position="334"/>
    </location>
</feature>
<accession>A0A1S1QEX3</accession>
<comment type="similarity">
    <text evidence="1 8">Belongs to the SOS response-associated peptidase family.</text>
</comment>
<name>A0A1S1QEX3_9ACTN</name>
<protein>
    <recommendedName>
        <fullName evidence="8">Abasic site processing protein</fullName>
        <ecNumber evidence="8">3.4.-.-</ecNumber>
    </recommendedName>
</protein>
<dbReference type="PANTHER" id="PTHR13604">
    <property type="entry name" value="DC12-RELATED"/>
    <property type="match status" value="1"/>
</dbReference>
<feature type="compositionally biased region" description="Gly residues" evidence="9">
    <location>
        <begin position="61"/>
        <end position="83"/>
    </location>
</feature>
<evidence type="ECO:0000256" key="7">
    <source>
        <dbReference type="ARBA" id="ARBA00023239"/>
    </source>
</evidence>
<dbReference type="GO" id="GO:0003697">
    <property type="term" value="F:single-stranded DNA binding"/>
    <property type="evidence" value="ECO:0007669"/>
    <property type="project" value="InterPro"/>
</dbReference>
<sequence>MCGRYTQTLSADDLAAAMSAADETGGRVTESYNVAPTTVMPIVVARRPPGGTGHGEPAAGVGTGGAGESGEVGETGGGGGPRAVGGGRVLRLATWGLVPFWAKDPAIGSRLINARAESVASKPAFRAAFAARRCLVPATGFYEWRRPGGSRRGQPYYIHPAGHPGADGLFAFAGLYEVWSKGEQPLTTFTILTTDAAAGTEFIHDRSPVVVPRPAWSRWIDPTLRDPEALAGILRPAPAGVFAAHPVSPEVGSVRNTGRHLVDPVDVDPEEAAAAAGPPATAGPSRARRATPVAKSASVAGPTSVAEPPPGVGVIAPHEVGLFGEDGVGPHARR</sequence>
<dbReference type="GO" id="GO:0006508">
    <property type="term" value="P:proteolysis"/>
    <property type="evidence" value="ECO:0007669"/>
    <property type="project" value="UniProtKB-KW"/>
</dbReference>
<dbReference type="PANTHER" id="PTHR13604:SF0">
    <property type="entry name" value="ABASIC SITE PROCESSING PROTEIN HMCES"/>
    <property type="match status" value="1"/>
</dbReference>
<proteinExistence type="inferred from homology"/>
<keyword evidence="5" id="KW-0190">Covalent protein-DNA linkage</keyword>
<evidence type="ECO:0000256" key="3">
    <source>
        <dbReference type="ARBA" id="ARBA00022763"/>
    </source>
</evidence>
<dbReference type="AlphaFoldDB" id="A0A1S1QEX3"/>
<keyword evidence="11" id="KW-1185">Reference proteome</keyword>
<dbReference type="Proteomes" id="UP000179769">
    <property type="component" value="Unassembled WGS sequence"/>
</dbReference>
<keyword evidence="7" id="KW-0456">Lyase</keyword>
<dbReference type="GO" id="GO:0106300">
    <property type="term" value="P:protein-DNA covalent cross-linking repair"/>
    <property type="evidence" value="ECO:0007669"/>
    <property type="project" value="InterPro"/>
</dbReference>
<comment type="caution">
    <text evidence="10">The sequence shown here is derived from an EMBL/GenBank/DDBJ whole genome shotgun (WGS) entry which is preliminary data.</text>
</comment>
<feature type="region of interest" description="Disordered" evidence="9">
    <location>
        <begin position="48"/>
        <end position="83"/>
    </location>
</feature>
<keyword evidence="3" id="KW-0227">DNA damage</keyword>
<dbReference type="GO" id="GO:0008233">
    <property type="term" value="F:peptidase activity"/>
    <property type="evidence" value="ECO:0007669"/>
    <property type="project" value="UniProtKB-KW"/>
</dbReference>
<dbReference type="RefSeq" id="WP_071062582.1">
    <property type="nucleotide sequence ID" value="NZ_MAXA01000158.1"/>
</dbReference>
<dbReference type="EC" id="3.4.-.-" evidence="8"/>
<dbReference type="OrthoDB" id="9782620at2"/>
<evidence type="ECO:0000313" key="10">
    <source>
        <dbReference type="EMBL" id="OHV32207.1"/>
    </source>
</evidence>
<evidence type="ECO:0000313" key="11">
    <source>
        <dbReference type="Proteomes" id="UP000179769"/>
    </source>
</evidence>
<evidence type="ECO:0000256" key="4">
    <source>
        <dbReference type="ARBA" id="ARBA00022801"/>
    </source>
</evidence>
<evidence type="ECO:0000256" key="5">
    <source>
        <dbReference type="ARBA" id="ARBA00023124"/>
    </source>
</evidence>
<evidence type="ECO:0000256" key="9">
    <source>
        <dbReference type="SAM" id="MobiDB-lite"/>
    </source>
</evidence>
<dbReference type="InterPro" id="IPR036590">
    <property type="entry name" value="SRAP-like"/>
</dbReference>
<dbReference type="InterPro" id="IPR003738">
    <property type="entry name" value="SRAP"/>
</dbReference>
<evidence type="ECO:0000256" key="2">
    <source>
        <dbReference type="ARBA" id="ARBA00022670"/>
    </source>
</evidence>
<dbReference type="GO" id="GO:0016829">
    <property type="term" value="F:lyase activity"/>
    <property type="evidence" value="ECO:0007669"/>
    <property type="project" value="UniProtKB-KW"/>
</dbReference>
<dbReference type="EMBL" id="MAXA01000158">
    <property type="protein sequence ID" value="OHV32207.1"/>
    <property type="molecule type" value="Genomic_DNA"/>
</dbReference>
<gene>
    <name evidence="10" type="ORF">BBK14_16065</name>
</gene>
<dbReference type="Gene3D" id="3.90.1680.10">
    <property type="entry name" value="SOS response associated peptidase-like"/>
    <property type="match status" value="1"/>
</dbReference>